<evidence type="ECO:0000313" key="5">
    <source>
        <dbReference type="Proteomes" id="UP000009183"/>
    </source>
</evidence>
<protein>
    <submittedName>
        <fullName evidence="4">Uncharacterized protein</fullName>
    </submittedName>
</protein>
<dbReference type="Pfam" id="PF03732">
    <property type="entry name" value="Retrotrans_gag"/>
    <property type="match status" value="1"/>
</dbReference>
<evidence type="ECO:0000256" key="1">
    <source>
        <dbReference type="ARBA" id="ARBA00022723"/>
    </source>
</evidence>
<proteinExistence type="predicted"/>
<dbReference type="GO" id="GO:0010333">
    <property type="term" value="F:terpene synthase activity"/>
    <property type="evidence" value="ECO:0007669"/>
    <property type="project" value="InterPro"/>
</dbReference>
<dbReference type="Pfam" id="PF03936">
    <property type="entry name" value="Terpene_synth_C"/>
    <property type="match status" value="1"/>
</dbReference>
<dbReference type="Gene3D" id="1.10.600.10">
    <property type="entry name" value="Farnesyl Diphosphate Synthase"/>
    <property type="match status" value="1"/>
</dbReference>
<dbReference type="GO" id="GO:0016114">
    <property type="term" value="P:terpenoid biosynthetic process"/>
    <property type="evidence" value="ECO:0007669"/>
    <property type="project" value="InterPro"/>
</dbReference>
<dbReference type="SUPFAM" id="SSF48576">
    <property type="entry name" value="Terpenoid synthases"/>
    <property type="match status" value="1"/>
</dbReference>
<dbReference type="HOGENOM" id="CLU_620242_0_0_1"/>
<evidence type="ECO:0000259" key="2">
    <source>
        <dbReference type="Pfam" id="PF03732"/>
    </source>
</evidence>
<dbReference type="Proteomes" id="UP000009183">
    <property type="component" value="Chromosome 18, unordered"/>
</dbReference>
<gene>
    <name evidence="4" type="ordered locus">VIT_18s0001g04430</name>
</gene>
<dbReference type="AlphaFoldDB" id="F6HMZ9"/>
<evidence type="ECO:0000313" key="4">
    <source>
        <dbReference type="EMBL" id="CCB56054.1"/>
    </source>
</evidence>
<dbReference type="EMBL" id="FN595996">
    <property type="protein sequence ID" value="CCB56054.1"/>
    <property type="molecule type" value="Genomic_DNA"/>
</dbReference>
<keyword evidence="5" id="KW-1185">Reference proteome</keyword>
<reference evidence="5" key="1">
    <citation type="journal article" date="2007" name="Nature">
        <title>The grapevine genome sequence suggests ancestral hexaploidization in major angiosperm phyla.</title>
        <authorList>
            <consortium name="The French-Italian Public Consortium for Grapevine Genome Characterization."/>
            <person name="Jaillon O."/>
            <person name="Aury J.-M."/>
            <person name="Noel B."/>
            <person name="Policriti A."/>
            <person name="Clepet C."/>
            <person name="Casagrande A."/>
            <person name="Choisne N."/>
            <person name="Aubourg S."/>
            <person name="Vitulo N."/>
            <person name="Jubin C."/>
            <person name="Vezzi A."/>
            <person name="Legeai F."/>
            <person name="Hugueney P."/>
            <person name="Dasilva C."/>
            <person name="Horner D."/>
            <person name="Mica E."/>
            <person name="Jublot D."/>
            <person name="Poulain J."/>
            <person name="Bruyere C."/>
            <person name="Billault A."/>
            <person name="Segurens B."/>
            <person name="Gouyvenoux M."/>
            <person name="Ugarte E."/>
            <person name="Cattonaro F."/>
            <person name="Anthouard V."/>
            <person name="Vico V."/>
            <person name="Del Fabbro C."/>
            <person name="Alaux M."/>
            <person name="Di Gaspero G."/>
            <person name="Dumas V."/>
            <person name="Felice N."/>
            <person name="Paillard S."/>
            <person name="Juman I."/>
            <person name="Moroldo M."/>
            <person name="Scalabrin S."/>
            <person name="Canaguier A."/>
            <person name="Le Clainche I."/>
            <person name="Malacrida G."/>
            <person name="Durand E."/>
            <person name="Pesole G."/>
            <person name="Laucou V."/>
            <person name="Chatelet P."/>
            <person name="Merdinoglu D."/>
            <person name="Delledonne M."/>
            <person name="Pezzotti M."/>
            <person name="Lecharny A."/>
            <person name="Scarpelli C."/>
            <person name="Artiguenave F."/>
            <person name="Pe M.E."/>
            <person name="Valle G."/>
            <person name="Morgante M."/>
            <person name="Caboche M."/>
            <person name="Adam-Blondon A.-F."/>
            <person name="Weissenbach J."/>
            <person name="Quetier F."/>
            <person name="Wincker P."/>
        </authorList>
    </citation>
    <scope>NUCLEOTIDE SEQUENCE [LARGE SCALE GENOMIC DNA]</scope>
    <source>
        <strain evidence="5">cv. Pinot noir / PN40024</strain>
    </source>
</reference>
<sequence>MEKKGNQYRVQNAIEAMKNLVRAYFHEANWFHEGSIPTMEEYMRIALVTSGYYMLTTMSFIGMGEIVTKEAFDWVISDPKIITASAVICRLMDDISSHKFEQKRGHVASGIECYMKQYGASEEEAYDEFQKQVVDAWRDINEEFLRPTVVPMPLLMRVLNLSRVMDVIYTGGDGYTHVGKVMKNNVASLLIHPIDIMPPRRATSSQNSQINDDVPPVEGLPPVSAKGIYRYLGTLAGLVERQARAVGTNVQGQTSSSRGNSFDDFKKLGPPYFSGATDPTEAEAWILKVEKFFGVIDCSEEQKASYAAFMLDKEADHWWRMTRRLLEDQGPITWRQFKEAFYKKYFPDSVRRQKVGEFIHLERGDMTVAQYEAKFTELSCFSPQLIATEEEKALKFQDGLKPYLKNKISILKLGVYSEVVDRALIAEKDNEELHQYREQQRK</sequence>
<dbReference type="PaxDb" id="29760-VIT_18s0001g04430.t01"/>
<dbReference type="OrthoDB" id="1877784at2759"/>
<evidence type="ECO:0000259" key="3">
    <source>
        <dbReference type="Pfam" id="PF03936"/>
    </source>
</evidence>
<keyword evidence="1" id="KW-0479">Metal-binding</keyword>
<dbReference type="GO" id="GO:0000287">
    <property type="term" value="F:magnesium ion binding"/>
    <property type="evidence" value="ECO:0007669"/>
    <property type="project" value="InterPro"/>
</dbReference>
<feature type="domain" description="Terpene synthase metal-binding" evidence="3">
    <location>
        <begin position="2"/>
        <end position="139"/>
    </location>
</feature>
<accession>F6HMZ9</accession>
<name>F6HMZ9_VITVI</name>
<dbReference type="ExpressionAtlas" id="F6HMZ9">
    <property type="expression patterns" value="baseline"/>
</dbReference>
<organism evidence="4 5">
    <name type="scientific">Vitis vinifera</name>
    <name type="common">Grape</name>
    <dbReference type="NCBI Taxonomy" id="29760"/>
    <lineage>
        <taxon>Eukaryota</taxon>
        <taxon>Viridiplantae</taxon>
        <taxon>Streptophyta</taxon>
        <taxon>Embryophyta</taxon>
        <taxon>Tracheophyta</taxon>
        <taxon>Spermatophyta</taxon>
        <taxon>Magnoliopsida</taxon>
        <taxon>eudicotyledons</taxon>
        <taxon>Gunneridae</taxon>
        <taxon>Pentapetalae</taxon>
        <taxon>rosids</taxon>
        <taxon>Vitales</taxon>
        <taxon>Vitaceae</taxon>
        <taxon>Viteae</taxon>
        <taxon>Vitis</taxon>
    </lineage>
</organism>
<dbReference type="InterPro" id="IPR050148">
    <property type="entry name" value="Terpene_synthase-like"/>
</dbReference>
<dbReference type="InParanoid" id="F6HMZ9"/>
<dbReference type="PANTHER" id="PTHR31225">
    <property type="entry name" value="OS04G0344100 PROTEIN-RELATED"/>
    <property type="match status" value="1"/>
</dbReference>
<dbReference type="InterPro" id="IPR005630">
    <property type="entry name" value="Terpene_synthase_metal-bd"/>
</dbReference>
<dbReference type="eggNOG" id="KOG0017">
    <property type="taxonomic scope" value="Eukaryota"/>
</dbReference>
<feature type="domain" description="Retrotransposon gag" evidence="2">
    <location>
        <begin position="306"/>
        <end position="402"/>
    </location>
</feature>
<dbReference type="PANTHER" id="PTHR31225:SF241">
    <property type="entry name" value="TERPENE SYNTHASE FAMILY, METAL-BINDING DOMAIN PROTEIN"/>
    <property type="match status" value="1"/>
</dbReference>
<dbReference type="InterPro" id="IPR005162">
    <property type="entry name" value="Retrotrans_gag_dom"/>
</dbReference>
<dbReference type="InterPro" id="IPR008949">
    <property type="entry name" value="Isoprenoid_synthase_dom_sf"/>
</dbReference>